<comment type="caution">
    <text evidence="2">The sequence shown here is derived from an EMBL/GenBank/DDBJ whole genome shotgun (WGS) entry which is preliminary data.</text>
</comment>
<gene>
    <name evidence="2" type="ORF">ACFO6V_04975</name>
</gene>
<protein>
    <submittedName>
        <fullName evidence="2">Alpha/beta fold hydrolase</fullName>
    </submittedName>
</protein>
<evidence type="ECO:0000259" key="1">
    <source>
        <dbReference type="Pfam" id="PF12697"/>
    </source>
</evidence>
<dbReference type="Gene3D" id="3.40.50.1820">
    <property type="entry name" value="alpha/beta hydrolase"/>
    <property type="match status" value="1"/>
</dbReference>
<accession>A0ABV9HBT8</accession>
<reference evidence="3" key="1">
    <citation type="journal article" date="2019" name="Int. J. Syst. Evol. Microbiol.">
        <title>The Global Catalogue of Microorganisms (GCM) 10K type strain sequencing project: providing services to taxonomists for standard genome sequencing and annotation.</title>
        <authorList>
            <consortium name="The Broad Institute Genomics Platform"/>
            <consortium name="The Broad Institute Genome Sequencing Center for Infectious Disease"/>
            <person name="Wu L."/>
            <person name="Ma J."/>
        </authorList>
    </citation>
    <scope>NUCLEOTIDE SEQUENCE [LARGE SCALE GENOMIC DNA]</scope>
    <source>
        <strain evidence="3">CCUG 42722</strain>
    </source>
</reference>
<dbReference type="InterPro" id="IPR000073">
    <property type="entry name" value="AB_hydrolase_1"/>
</dbReference>
<dbReference type="Pfam" id="PF12697">
    <property type="entry name" value="Abhydrolase_6"/>
    <property type="match status" value="1"/>
</dbReference>
<dbReference type="RefSeq" id="WP_377132852.1">
    <property type="nucleotide sequence ID" value="NZ_JBHSFI010000002.1"/>
</dbReference>
<dbReference type="InterPro" id="IPR052897">
    <property type="entry name" value="Sec-Metab_Biosynth_Hydrolase"/>
</dbReference>
<dbReference type="SUPFAM" id="SSF53474">
    <property type="entry name" value="alpha/beta-Hydrolases"/>
    <property type="match status" value="1"/>
</dbReference>
<sequence>MSTFVLIHGGGDVGWHFHRVEAELRARGHDVVAPDLPADDDSKTLADYADVVVEAVGSKRDLVVVGHSFGAFTAPLVAERLRADALVLLAGMIPAPGESPDDWWANTGYGSAVAEAAERDGGLTGSADPYVSFYHDVPRKIADEAMSKERAHPSSAASAAPWPLAAWPDVPTRFLLCSEDRFFPPDFFRRLASDRLGIVPDEIAGSHCVALGRPVELADKLEAYAAAVTG</sequence>
<evidence type="ECO:0000313" key="3">
    <source>
        <dbReference type="Proteomes" id="UP001596011"/>
    </source>
</evidence>
<name>A0ABV9HBT8_9MICO</name>
<dbReference type="PANTHER" id="PTHR37017">
    <property type="entry name" value="AB HYDROLASE-1 DOMAIN-CONTAINING PROTEIN-RELATED"/>
    <property type="match status" value="1"/>
</dbReference>
<keyword evidence="2" id="KW-0378">Hydrolase</keyword>
<keyword evidence="3" id="KW-1185">Reference proteome</keyword>
<dbReference type="InterPro" id="IPR029058">
    <property type="entry name" value="AB_hydrolase_fold"/>
</dbReference>
<evidence type="ECO:0000313" key="2">
    <source>
        <dbReference type="EMBL" id="MFC4627577.1"/>
    </source>
</evidence>
<organism evidence="2 3">
    <name type="scientific">Promicromonospora alba</name>
    <dbReference type="NCBI Taxonomy" id="1616110"/>
    <lineage>
        <taxon>Bacteria</taxon>
        <taxon>Bacillati</taxon>
        <taxon>Actinomycetota</taxon>
        <taxon>Actinomycetes</taxon>
        <taxon>Micrococcales</taxon>
        <taxon>Promicromonosporaceae</taxon>
        <taxon>Promicromonospora</taxon>
    </lineage>
</organism>
<dbReference type="EMBL" id="JBHSFI010000002">
    <property type="protein sequence ID" value="MFC4627577.1"/>
    <property type="molecule type" value="Genomic_DNA"/>
</dbReference>
<dbReference type="PANTHER" id="PTHR37017:SF11">
    <property type="entry name" value="ESTERASE_LIPASE_THIOESTERASE DOMAIN-CONTAINING PROTEIN"/>
    <property type="match status" value="1"/>
</dbReference>
<dbReference type="Proteomes" id="UP001596011">
    <property type="component" value="Unassembled WGS sequence"/>
</dbReference>
<dbReference type="GO" id="GO:0016787">
    <property type="term" value="F:hydrolase activity"/>
    <property type="evidence" value="ECO:0007669"/>
    <property type="project" value="UniProtKB-KW"/>
</dbReference>
<feature type="domain" description="AB hydrolase-1" evidence="1">
    <location>
        <begin position="4"/>
        <end position="219"/>
    </location>
</feature>
<proteinExistence type="predicted"/>